<evidence type="ECO:0000259" key="2">
    <source>
        <dbReference type="Pfam" id="PF07833"/>
    </source>
</evidence>
<dbReference type="EMBL" id="NFEZ01000004">
    <property type="protein sequence ID" value="PLT44509.1"/>
    <property type="molecule type" value="Genomic_DNA"/>
</dbReference>
<dbReference type="Gene3D" id="3.30.457.10">
    <property type="entry name" value="Copper amine oxidase-like, N-terminal domain"/>
    <property type="match status" value="1"/>
</dbReference>
<accession>A0A2N5N2F8</accession>
<dbReference type="PROSITE" id="PS51257">
    <property type="entry name" value="PROKAR_LIPOPROTEIN"/>
    <property type="match status" value="1"/>
</dbReference>
<keyword evidence="4" id="KW-1185">Reference proteome</keyword>
<evidence type="ECO:0000256" key="1">
    <source>
        <dbReference type="SAM" id="SignalP"/>
    </source>
</evidence>
<feature type="chain" id="PRO_5014613590" description="Copper amine oxidase-like N-terminal domain-containing protein" evidence="1">
    <location>
        <begin position="25"/>
        <end position="382"/>
    </location>
</feature>
<name>A0A2N5N2F8_9BACL</name>
<dbReference type="RefSeq" id="WP_101808599.1">
    <property type="nucleotide sequence ID" value="NZ_NFEZ01000004.1"/>
</dbReference>
<keyword evidence="1" id="KW-0732">Signal</keyword>
<dbReference type="Proteomes" id="UP000234789">
    <property type="component" value="Unassembled WGS sequence"/>
</dbReference>
<dbReference type="InterPro" id="IPR036582">
    <property type="entry name" value="Mao_N_sf"/>
</dbReference>
<comment type="caution">
    <text evidence="3">The sequence shown here is derived from an EMBL/GenBank/DDBJ whole genome shotgun (WGS) entry which is preliminary data.</text>
</comment>
<evidence type="ECO:0000313" key="3">
    <source>
        <dbReference type="EMBL" id="PLT44509.1"/>
    </source>
</evidence>
<evidence type="ECO:0000313" key="4">
    <source>
        <dbReference type="Proteomes" id="UP000234789"/>
    </source>
</evidence>
<dbReference type="Pfam" id="PF07833">
    <property type="entry name" value="Cu_amine_oxidN1"/>
    <property type="match status" value="1"/>
</dbReference>
<feature type="domain" description="Copper amine oxidase-like N-terminal" evidence="2">
    <location>
        <begin position="54"/>
        <end position="153"/>
    </location>
</feature>
<dbReference type="InterPro" id="IPR012854">
    <property type="entry name" value="Cu_amine_oxidase-like_N"/>
</dbReference>
<protein>
    <recommendedName>
        <fullName evidence="2">Copper amine oxidase-like N-terminal domain-containing protein</fullName>
    </recommendedName>
</protein>
<gene>
    <name evidence="3" type="ORF">B8V81_2940</name>
</gene>
<feature type="signal peptide" evidence="1">
    <location>
        <begin position="1"/>
        <end position="24"/>
    </location>
</feature>
<dbReference type="AlphaFoldDB" id="A0A2N5N2F8"/>
<reference evidence="3 4" key="1">
    <citation type="submission" date="2017-05" db="EMBL/GenBank/DDBJ databases">
        <title>Functional genome analysis of Paenibacillus pasadenensis strain R16: insights on endophytic life style and antifungal activity.</title>
        <authorList>
            <person name="Passera A."/>
            <person name="Marcolungo L."/>
            <person name="Casati P."/>
            <person name="Brasca M."/>
            <person name="Quaglino F."/>
            <person name="Delledonne M."/>
        </authorList>
    </citation>
    <scope>NUCLEOTIDE SEQUENCE [LARGE SCALE GENOMIC DNA]</scope>
    <source>
        <strain evidence="3 4">R16</strain>
    </source>
</reference>
<sequence length="382" mass="43250">MKAKMIVLLFASALLLAFSCPAYASPLYDVYEDVTETDLKGSLILSPESSLAFINGHDVSGVQPIVREGRTLVPLRFVSEGLGAKVAFHPKDQSITIQYAGKSILLQAGKKTISIDGRAHEMDAAAIRYNQFTYIPLRQIGEALDKKVVYLKKTTFQPYSLIVIRDADAAAIENSSLMLVCQLLYQGKAMVYSDRFTSFIKENGQLFISTNFYSFHPFVYHDYVPVKNEVRLGDIWFNTDIGHFYLNYAFGTTQEIILYRVDGETITRVAVEKAPIKAVKTYRDDVYFLTSYERGLLNAHETTNLKAATFHDGKWAADFLGEPGYYYGFDTLGKAYEWPITDDGISTFGYQRSGNLSSEERKKTFGFYQLDLKGHRHERMTR</sequence>
<organism evidence="3 4">
    <name type="scientific">Paenibacillus pasadenensis</name>
    <dbReference type="NCBI Taxonomy" id="217090"/>
    <lineage>
        <taxon>Bacteria</taxon>
        <taxon>Bacillati</taxon>
        <taxon>Bacillota</taxon>
        <taxon>Bacilli</taxon>
        <taxon>Bacillales</taxon>
        <taxon>Paenibacillaceae</taxon>
        <taxon>Paenibacillus</taxon>
    </lineage>
</organism>
<proteinExistence type="predicted"/>
<dbReference type="SUPFAM" id="SSF55383">
    <property type="entry name" value="Copper amine oxidase, domain N"/>
    <property type="match status" value="1"/>
</dbReference>